<dbReference type="SUPFAM" id="SSF53955">
    <property type="entry name" value="Lysozyme-like"/>
    <property type="match status" value="1"/>
</dbReference>
<gene>
    <name evidence="2" type="ORF">A237_026795</name>
</gene>
<sequence>MAPAAIDSGFARLGLTLTRAEKITYVDQHLIANYAGYGRHSFGSSEYPDNDCRGHGLLHLTHYTTYHKCGLAIGADIAAHPKLLETDIKIILETGLWFWKANSIGSIADNSGMAMDAKIRSVTSKINTGLKGLDERVEFIKEISAIFKSDLGSCSE</sequence>
<feature type="domain" description="Glycoside hydrolase family 19 catalytic" evidence="1">
    <location>
        <begin position="48"/>
        <end position="101"/>
    </location>
</feature>
<dbReference type="GO" id="GO:0016998">
    <property type="term" value="P:cell wall macromolecule catabolic process"/>
    <property type="evidence" value="ECO:0007669"/>
    <property type="project" value="InterPro"/>
</dbReference>
<name>A0AAT9SP06_PSESX</name>
<protein>
    <recommendedName>
        <fullName evidence="1">Glycoside hydrolase family 19 catalytic domain-containing protein</fullName>
    </recommendedName>
</protein>
<dbReference type="InterPro" id="IPR023346">
    <property type="entry name" value="Lysozyme-like_dom_sf"/>
</dbReference>
<reference evidence="2" key="1">
    <citation type="journal article" date="2023" name="PhytoFront">
        <title>The Complete Genome Sequence of Pseudomonas syringae pv. actinidifoliorum ICMP 18803.</title>
        <authorList>
            <person name="Templeton M.D."/>
            <person name="Arshed S."/>
            <person name="Andersen M.T."/>
            <person name="Jayaraman J."/>
        </authorList>
    </citation>
    <scope>NUCLEOTIDE SEQUENCE</scope>
    <source>
        <strain evidence="2">ICMP 18803</strain>
    </source>
</reference>
<organism evidence="2">
    <name type="scientific">Pseudomonas syringae pv. actinidifoliorum ICMP 18803</name>
    <dbReference type="NCBI Taxonomy" id="1194400"/>
    <lineage>
        <taxon>Bacteria</taxon>
        <taxon>Pseudomonadati</taxon>
        <taxon>Pseudomonadota</taxon>
        <taxon>Gammaproteobacteria</taxon>
        <taxon>Pseudomonadales</taxon>
        <taxon>Pseudomonadaceae</taxon>
        <taxon>Pseudomonas</taxon>
        <taxon>Pseudomonas syringae</taxon>
    </lineage>
</organism>
<evidence type="ECO:0000259" key="1">
    <source>
        <dbReference type="Pfam" id="PF00182"/>
    </source>
</evidence>
<dbReference type="GO" id="GO:0004568">
    <property type="term" value="F:chitinase activity"/>
    <property type="evidence" value="ECO:0007669"/>
    <property type="project" value="InterPro"/>
</dbReference>
<proteinExistence type="predicted"/>
<dbReference type="GO" id="GO:0006032">
    <property type="term" value="P:chitin catabolic process"/>
    <property type="evidence" value="ECO:0007669"/>
    <property type="project" value="InterPro"/>
</dbReference>
<dbReference type="Pfam" id="PF00182">
    <property type="entry name" value="Glyco_hydro_19"/>
    <property type="match status" value="1"/>
</dbReference>
<dbReference type="AlphaFoldDB" id="A0AAT9SP06"/>
<accession>A0AAT9SP06</accession>
<dbReference type="InterPro" id="IPR000726">
    <property type="entry name" value="Glyco_hydro_19_cat"/>
</dbReference>
<dbReference type="Gene3D" id="1.10.530.10">
    <property type="match status" value="1"/>
</dbReference>
<evidence type="ECO:0000313" key="2">
    <source>
        <dbReference type="EMBL" id="UYS83971.1"/>
    </source>
</evidence>
<dbReference type="EMBL" id="CP081457">
    <property type="protein sequence ID" value="UYS83971.1"/>
    <property type="molecule type" value="Genomic_DNA"/>
</dbReference>